<name>A0A4Q7P0M8_9FLAO</name>
<feature type="chain" id="PRO_5020524413" evidence="1">
    <location>
        <begin position="25"/>
        <end position="227"/>
    </location>
</feature>
<evidence type="ECO:0000313" key="2">
    <source>
        <dbReference type="EMBL" id="RZS93353.1"/>
    </source>
</evidence>
<dbReference type="Proteomes" id="UP000292262">
    <property type="component" value="Unassembled WGS sequence"/>
</dbReference>
<accession>A0A4Q7P0M8</accession>
<feature type="signal peptide" evidence="1">
    <location>
        <begin position="1"/>
        <end position="24"/>
    </location>
</feature>
<sequence>MKSIKKSKLFIAAGLLSVGITLVAADHLDAPAVAGTTADITDFYAFEGANVDNTVFVANVQSSLAPAGDAATFDENVLIEVNIDNDGDLVEDLVIQAIPRNGKMYFFGPFAPSMTGLNSSINTEATYTGNVDISMGANAMTATEGGISYFAGLREDPFFFDFTQYNAVIGGMAPNGFNVPGNDDFDGTNVLSIVIEVPNSLLGGTFAHPAGTGTQVFNTWVEAKRKQ</sequence>
<dbReference type="Pfam" id="PF14224">
    <property type="entry name" value="DUF4331"/>
    <property type="match status" value="2"/>
</dbReference>
<organism evidence="2 3">
    <name type="scientific">Aquimarina brevivitae</name>
    <dbReference type="NCBI Taxonomy" id="323412"/>
    <lineage>
        <taxon>Bacteria</taxon>
        <taxon>Pseudomonadati</taxon>
        <taxon>Bacteroidota</taxon>
        <taxon>Flavobacteriia</taxon>
        <taxon>Flavobacteriales</taxon>
        <taxon>Flavobacteriaceae</taxon>
        <taxon>Aquimarina</taxon>
    </lineage>
</organism>
<dbReference type="InterPro" id="IPR025566">
    <property type="entry name" value="DUF4331"/>
</dbReference>
<dbReference type="EMBL" id="SGXE01000002">
    <property type="protein sequence ID" value="RZS93353.1"/>
    <property type="molecule type" value="Genomic_DNA"/>
</dbReference>
<keyword evidence="3" id="KW-1185">Reference proteome</keyword>
<gene>
    <name evidence="2" type="ORF">EV197_1931</name>
</gene>
<comment type="caution">
    <text evidence="2">The sequence shown here is derived from an EMBL/GenBank/DDBJ whole genome shotgun (WGS) entry which is preliminary data.</text>
</comment>
<evidence type="ECO:0000313" key="3">
    <source>
        <dbReference type="Proteomes" id="UP000292262"/>
    </source>
</evidence>
<proteinExistence type="predicted"/>
<protein>
    <submittedName>
        <fullName evidence="2">Uncharacterized protein DUF4331</fullName>
    </submittedName>
</protein>
<dbReference type="AlphaFoldDB" id="A0A4Q7P0M8"/>
<keyword evidence="1" id="KW-0732">Signal</keyword>
<evidence type="ECO:0000256" key="1">
    <source>
        <dbReference type="SAM" id="SignalP"/>
    </source>
</evidence>
<reference evidence="2 3" key="1">
    <citation type="submission" date="2019-02" db="EMBL/GenBank/DDBJ databases">
        <title>Genomic Encyclopedia of Type Strains, Phase IV (KMG-IV): sequencing the most valuable type-strain genomes for metagenomic binning, comparative biology and taxonomic classification.</title>
        <authorList>
            <person name="Goeker M."/>
        </authorList>
    </citation>
    <scope>NUCLEOTIDE SEQUENCE [LARGE SCALE GENOMIC DNA]</scope>
    <source>
        <strain evidence="2 3">DSM 17196</strain>
    </source>
</reference>